<feature type="coiled-coil region" evidence="1">
    <location>
        <begin position="55"/>
        <end position="89"/>
    </location>
</feature>
<name>A0A8J2W623_9CRUS</name>
<evidence type="ECO:0000256" key="2">
    <source>
        <dbReference type="SAM" id="Phobius"/>
    </source>
</evidence>
<evidence type="ECO:0000256" key="1">
    <source>
        <dbReference type="SAM" id="Coils"/>
    </source>
</evidence>
<keyword evidence="2" id="KW-0812">Transmembrane</keyword>
<keyword evidence="2" id="KW-1133">Transmembrane helix</keyword>
<accession>A0A8J2W623</accession>
<reference evidence="3" key="1">
    <citation type="submission" date="2021-11" db="EMBL/GenBank/DDBJ databases">
        <authorList>
            <person name="Schell T."/>
        </authorList>
    </citation>
    <scope>NUCLEOTIDE SEQUENCE</scope>
    <source>
        <strain evidence="3">M5</strain>
    </source>
</reference>
<dbReference type="AlphaFoldDB" id="A0A8J2W623"/>
<organism evidence="3 4">
    <name type="scientific">Daphnia galeata</name>
    <dbReference type="NCBI Taxonomy" id="27404"/>
    <lineage>
        <taxon>Eukaryota</taxon>
        <taxon>Metazoa</taxon>
        <taxon>Ecdysozoa</taxon>
        <taxon>Arthropoda</taxon>
        <taxon>Crustacea</taxon>
        <taxon>Branchiopoda</taxon>
        <taxon>Diplostraca</taxon>
        <taxon>Cladocera</taxon>
        <taxon>Anomopoda</taxon>
        <taxon>Daphniidae</taxon>
        <taxon>Daphnia</taxon>
    </lineage>
</organism>
<dbReference type="PANTHER" id="PTHR40472:SF6">
    <property type="entry name" value="RICIN B-TYPE LECTIN DOMAIN-CONTAINING PROTEIN"/>
    <property type="match status" value="1"/>
</dbReference>
<dbReference type="OrthoDB" id="6375465at2759"/>
<protein>
    <submittedName>
        <fullName evidence="3">Uncharacterized protein</fullName>
    </submittedName>
</protein>
<evidence type="ECO:0000313" key="3">
    <source>
        <dbReference type="EMBL" id="CAH0106733.1"/>
    </source>
</evidence>
<evidence type="ECO:0000313" key="4">
    <source>
        <dbReference type="Proteomes" id="UP000789390"/>
    </source>
</evidence>
<comment type="caution">
    <text evidence="3">The sequence shown here is derived from an EMBL/GenBank/DDBJ whole genome shotgun (WGS) entry which is preliminary data.</text>
</comment>
<proteinExistence type="predicted"/>
<gene>
    <name evidence="3" type="ORF">DGAL_LOCUS9891</name>
</gene>
<keyword evidence="1" id="KW-0175">Coiled coil</keyword>
<dbReference type="EMBL" id="CAKKLH010000235">
    <property type="protein sequence ID" value="CAH0106733.1"/>
    <property type="molecule type" value="Genomic_DNA"/>
</dbReference>
<feature type="transmembrane region" description="Helical" evidence="2">
    <location>
        <begin position="21"/>
        <end position="39"/>
    </location>
</feature>
<dbReference type="Proteomes" id="UP000789390">
    <property type="component" value="Unassembled WGS sequence"/>
</dbReference>
<sequence length="303" mass="34977">MKVVEGLRHSFPMLDMNRKKRMAIDAGIGIGISIIAFVASNIRQTFDNSGAGKSHQELISHFEQIHEQLEQQKEELESINREIKKLGLSVIYFQHESKIRDSLLTLREYLENSNERNRNIFINKVADVDDSIRVLIDGLLGQNTFGPDIMAIIRCRGRKLRNSVKSVESLVMTGLYVRREYQRISINATEFLKESPFKKYIDTSLIKLEKRFNDKVIECYADEKNVGVEMGSILKATLSQSREVAADSLLEFLEEKYDNKKWIVITQRNNSGDAHCNLPLSVDRDRNFDRIQKFNSLVSFERV</sequence>
<dbReference type="InterPro" id="IPR039051">
    <property type="entry name" value="SE-CTX-like"/>
</dbReference>
<dbReference type="PANTHER" id="PTHR40472">
    <property type="entry name" value="RICIN B-TYPE LECTIN DOMAIN-CONTAINING PROTEIN"/>
    <property type="match status" value="1"/>
</dbReference>
<keyword evidence="2" id="KW-0472">Membrane</keyword>
<keyword evidence="4" id="KW-1185">Reference proteome</keyword>